<dbReference type="EMBL" id="JAINWA010000003">
    <property type="protein sequence ID" value="MCD1654914.1"/>
    <property type="molecule type" value="Genomic_DNA"/>
</dbReference>
<keyword evidence="5 10" id="KW-0819">tRNA processing</keyword>
<dbReference type="Pfam" id="PF01715">
    <property type="entry name" value="IPPT"/>
    <property type="match status" value="1"/>
</dbReference>
<dbReference type="EC" id="2.5.1.75" evidence="10"/>
<dbReference type="HAMAP" id="MF_00185">
    <property type="entry name" value="IPP_trans"/>
    <property type="match status" value="1"/>
</dbReference>
<dbReference type="Gene3D" id="3.40.50.300">
    <property type="entry name" value="P-loop containing nucleotide triphosphate hydrolases"/>
    <property type="match status" value="1"/>
</dbReference>
<comment type="cofactor">
    <cofactor evidence="1 10">
        <name>Mg(2+)</name>
        <dbReference type="ChEBI" id="CHEBI:18420"/>
    </cofactor>
</comment>
<feature type="binding site" evidence="10">
    <location>
        <begin position="13"/>
        <end position="18"/>
    </location>
    <ligand>
        <name>substrate</name>
    </ligand>
</feature>
<reference evidence="14" key="1">
    <citation type="submission" date="2021-08" db="EMBL/GenBank/DDBJ databases">
        <title>Comparative analyses of Brucepasteria parasyntrophica and Teretinema zuelzerae.</title>
        <authorList>
            <person name="Song Y."/>
            <person name="Brune A."/>
        </authorList>
    </citation>
    <scope>NUCLEOTIDE SEQUENCE</scope>
    <source>
        <strain evidence="14">DSM 1903</strain>
    </source>
</reference>
<gene>
    <name evidence="10 14" type="primary">miaA</name>
    <name evidence="14" type="ORF">K7J14_09405</name>
</gene>
<evidence type="ECO:0000256" key="5">
    <source>
        <dbReference type="ARBA" id="ARBA00022694"/>
    </source>
</evidence>
<dbReference type="Proteomes" id="UP001198163">
    <property type="component" value="Unassembled WGS sequence"/>
</dbReference>
<feature type="region of interest" description="Interaction with substrate tRNA" evidence="10">
    <location>
        <begin position="41"/>
        <end position="44"/>
    </location>
</feature>
<dbReference type="Gene3D" id="1.10.287.890">
    <property type="entry name" value="Crystal structure of tRNA isopentenylpyrophosphate transferase (bh2366) domain"/>
    <property type="match status" value="1"/>
</dbReference>
<comment type="caution">
    <text evidence="10">Lacks conserved residue(s) required for the propagation of feature annotation.</text>
</comment>
<dbReference type="PANTHER" id="PTHR11088">
    <property type="entry name" value="TRNA DIMETHYLALLYLTRANSFERASE"/>
    <property type="match status" value="1"/>
</dbReference>
<comment type="subunit">
    <text evidence="10">Monomer.</text>
</comment>
<evidence type="ECO:0000256" key="12">
    <source>
        <dbReference type="RuleBase" id="RU003784"/>
    </source>
</evidence>
<dbReference type="InterPro" id="IPR027417">
    <property type="entry name" value="P-loop_NTPase"/>
</dbReference>
<keyword evidence="7 10" id="KW-0067">ATP-binding</keyword>
<dbReference type="SUPFAM" id="SSF52540">
    <property type="entry name" value="P-loop containing nucleoside triphosphate hydrolases"/>
    <property type="match status" value="2"/>
</dbReference>
<keyword evidence="6 10" id="KW-0547">Nucleotide-binding</keyword>
<evidence type="ECO:0000256" key="8">
    <source>
        <dbReference type="ARBA" id="ARBA00022842"/>
    </source>
</evidence>
<sequence>MSSFDILVVLGATACGKTSLGVRLARDLAGRGRPCEIISADSRQVYRGLDIGSGKDLAEYGEVPYHLVDVATLAEEYNVFSFQRDFYRTYRSLSDRSAFPLMVGGTGMYLDSILRSYPLVEVPENPPLREELAPLTLDELARRLLSVKAEIHNRTDLEDRARLVRAIEIAEYERDSPAEEEAESRPVLRPLTLGVRYPRDELRERIRSRLLSRVEEGLAEEVERLHGEGYSWDRLDRLGLEYRYTARYLQGLIQNRQEWIDSLYTAICQFAKRQETWFRGMERKGVAVRWIERGNYDEARAIVEAELL</sequence>
<dbReference type="InterPro" id="IPR039657">
    <property type="entry name" value="Dimethylallyltransferase"/>
</dbReference>
<organism evidence="14 15">
    <name type="scientific">Teretinema zuelzerae</name>
    <dbReference type="NCBI Taxonomy" id="156"/>
    <lineage>
        <taxon>Bacteria</taxon>
        <taxon>Pseudomonadati</taxon>
        <taxon>Spirochaetota</taxon>
        <taxon>Spirochaetia</taxon>
        <taxon>Spirochaetales</taxon>
        <taxon>Treponemataceae</taxon>
        <taxon>Teretinema</taxon>
    </lineage>
</organism>
<comment type="function">
    <text evidence="2 10 12">Catalyzes the transfer of a dimethylallyl group onto the adenine at position 37 in tRNAs that read codons beginning with uridine, leading to the formation of N6-(dimethylallyl)adenosine (i(6)A).</text>
</comment>
<protein>
    <recommendedName>
        <fullName evidence="10">tRNA dimethylallyltransferase</fullName>
        <ecNumber evidence="10">2.5.1.75</ecNumber>
    </recommendedName>
    <alternativeName>
        <fullName evidence="10">Dimethylallyl diphosphate:tRNA dimethylallyltransferase</fullName>
        <shortName evidence="10">DMAPP:tRNA dimethylallyltransferase</shortName>
        <shortName evidence="10">DMATase</shortName>
    </alternativeName>
    <alternativeName>
        <fullName evidence="10">Isopentenyl-diphosphate:tRNA isopentenyltransferase</fullName>
        <shortName evidence="10">IPP transferase</shortName>
        <shortName evidence="10">IPPT</shortName>
        <shortName evidence="10">IPTase</shortName>
    </alternativeName>
</protein>
<dbReference type="NCBIfam" id="TIGR00174">
    <property type="entry name" value="miaA"/>
    <property type="match status" value="1"/>
</dbReference>
<dbReference type="RefSeq" id="WP_230755571.1">
    <property type="nucleotide sequence ID" value="NZ_JAINWA010000003.1"/>
</dbReference>
<evidence type="ECO:0000256" key="4">
    <source>
        <dbReference type="ARBA" id="ARBA00022679"/>
    </source>
</evidence>
<evidence type="ECO:0000256" key="7">
    <source>
        <dbReference type="ARBA" id="ARBA00022840"/>
    </source>
</evidence>
<evidence type="ECO:0000256" key="3">
    <source>
        <dbReference type="ARBA" id="ARBA00005842"/>
    </source>
</evidence>
<feature type="site" description="Interaction with substrate tRNA" evidence="10">
    <location>
        <position position="106"/>
    </location>
</feature>
<comment type="similarity">
    <text evidence="3 10 13">Belongs to the IPP transferase family.</text>
</comment>
<keyword evidence="8 10" id="KW-0460">Magnesium</keyword>
<dbReference type="PANTHER" id="PTHR11088:SF60">
    <property type="entry name" value="TRNA DIMETHYLALLYLTRANSFERASE"/>
    <property type="match status" value="1"/>
</dbReference>
<evidence type="ECO:0000256" key="11">
    <source>
        <dbReference type="RuleBase" id="RU003783"/>
    </source>
</evidence>
<proteinExistence type="inferred from homology"/>
<dbReference type="GO" id="GO:0052381">
    <property type="term" value="F:tRNA dimethylallyltransferase activity"/>
    <property type="evidence" value="ECO:0007669"/>
    <property type="project" value="UniProtKB-UniRule"/>
</dbReference>
<evidence type="ECO:0000256" key="9">
    <source>
        <dbReference type="ARBA" id="ARBA00049563"/>
    </source>
</evidence>
<evidence type="ECO:0000313" key="15">
    <source>
        <dbReference type="Proteomes" id="UP001198163"/>
    </source>
</evidence>
<keyword evidence="15" id="KW-1185">Reference proteome</keyword>
<feature type="binding site" evidence="10">
    <location>
        <begin position="11"/>
        <end position="18"/>
    </location>
    <ligand>
        <name>ATP</name>
        <dbReference type="ChEBI" id="CHEBI:30616"/>
    </ligand>
</feature>
<comment type="catalytic activity">
    <reaction evidence="9 10 11">
        <text>adenosine(37) in tRNA + dimethylallyl diphosphate = N(6)-dimethylallyladenosine(37) in tRNA + diphosphate</text>
        <dbReference type="Rhea" id="RHEA:26482"/>
        <dbReference type="Rhea" id="RHEA-COMP:10162"/>
        <dbReference type="Rhea" id="RHEA-COMP:10375"/>
        <dbReference type="ChEBI" id="CHEBI:33019"/>
        <dbReference type="ChEBI" id="CHEBI:57623"/>
        <dbReference type="ChEBI" id="CHEBI:74411"/>
        <dbReference type="ChEBI" id="CHEBI:74415"/>
        <dbReference type="EC" id="2.5.1.75"/>
    </reaction>
</comment>
<evidence type="ECO:0000256" key="13">
    <source>
        <dbReference type="RuleBase" id="RU003785"/>
    </source>
</evidence>
<dbReference type="InterPro" id="IPR018022">
    <property type="entry name" value="IPT"/>
</dbReference>
<dbReference type="GO" id="GO:0005524">
    <property type="term" value="F:ATP binding"/>
    <property type="evidence" value="ECO:0007669"/>
    <property type="project" value="UniProtKB-UniRule"/>
</dbReference>
<accession>A0AAE3JLL3</accession>
<comment type="caution">
    <text evidence="14">The sequence shown here is derived from an EMBL/GenBank/DDBJ whole genome shotgun (WGS) entry which is preliminary data.</text>
</comment>
<evidence type="ECO:0000256" key="2">
    <source>
        <dbReference type="ARBA" id="ARBA00003213"/>
    </source>
</evidence>
<name>A0AAE3JLL3_9SPIR</name>
<evidence type="ECO:0000313" key="14">
    <source>
        <dbReference type="EMBL" id="MCD1654914.1"/>
    </source>
</evidence>
<dbReference type="AlphaFoldDB" id="A0AAE3JLL3"/>
<evidence type="ECO:0000256" key="6">
    <source>
        <dbReference type="ARBA" id="ARBA00022741"/>
    </source>
</evidence>
<feature type="site" description="Interaction with substrate tRNA" evidence="10">
    <location>
        <position position="129"/>
    </location>
</feature>
<evidence type="ECO:0000256" key="1">
    <source>
        <dbReference type="ARBA" id="ARBA00001946"/>
    </source>
</evidence>
<dbReference type="GO" id="GO:0006400">
    <property type="term" value="P:tRNA modification"/>
    <property type="evidence" value="ECO:0007669"/>
    <property type="project" value="TreeGrafter"/>
</dbReference>
<evidence type="ECO:0000256" key="10">
    <source>
        <dbReference type="HAMAP-Rule" id="MF_00185"/>
    </source>
</evidence>
<keyword evidence="4 10" id="KW-0808">Transferase</keyword>